<dbReference type="GeneID" id="38132430"/>
<gene>
    <name evidence="1" type="ORF">BDQ94DRAFT_132501</name>
</gene>
<reference evidence="1 2" key="1">
    <citation type="submission" date="2018-07" db="EMBL/GenBank/DDBJ databases">
        <title>The genomes of Aspergillus section Nigri reveals drivers in fungal speciation.</title>
        <authorList>
            <consortium name="DOE Joint Genome Institute"/>
            <person name="Vesth T.C."/>
            <person name="Nybo J."/>
            <person name="Theobald S."/>
            <person name="Brandl J."/>
            <person name="Frisvad J.C."/>
            <person name="Nielsen K.F."/>
            <person name="Lyhne E.K."/>
            <person name="Kogle M.E."/>
            <person name="Kuo A."/>
            <person name="Riley R."/>
            <person name="Clum A."/>
            <person name="Nolan M."/>
            <person name="Lipzen A."/>
            <person name="Salamov A."/>
            <person name="Henrissat B."/>
            <person name="Wiebenga A."/>
            <person name="De vries R.P."/>
            <person name="Grigoriev I.V."/>
            <person name="Mortensen U.H."/>
            <person name="Andersen M.R."/>
            <person name="Baker S.E."/>
        </authorList>
    </citation>
    <scope>NUCLEOTIDE SEQUENCE [LARGE SCALE GENOMIC DNA]</scope>
    <source>
        <strain evidence="1 2">CBS 139.54b</strain>
    </source>
</reference>
<protein>
    <submittedName>
        <fullName evidence="1">Uncharacterized protein</fullName>
    </submittedName>
</protein>
<sequence length="96" mass="10626">MIDGKDEERGRKIACNWGWRRGDEKRRASKVGLLLTSGFGRTLLLEGHWLLTASVLCVSPCAPIMQLARPSAVGLRPLRGRTWKSPDRPVSKVATS</sequence>
<evidence type="ECO:0000313" key="1">
    <source>
        <dbReference type="EMBL" id="RDH39155.1"/>
    </source>
</evidence>
<keyword evidence="2" id="KW-1185">Reference proteome</keyword>
<name>A0A3F3QJ75_9EURO</name>
<dbReference type="EMBL" id="KZ852032">
    <property type="protein sequence ID" value="RDH39155.1"/>
    <property type="molecule type" value="Genomic_DNA"/>
</dbReference>
<organism evidence="1 2">
    <name type="scientific">Aspergillus welwitschiae</name>
    <dbReference type="NCBI Taxonomy" id="1341132"/>
    <lineage>
        <taxon>Eukaryota</taxon>
        <taxon>Fungi</taxon>
        <taxon>Dikarya</taxon>
        <taxon>Ascomycota</taxon>
        <taxon>Pezizomycotina</taxon>
        <taxon>Eurotiomycetes</taxon>
        <taxon>Eurotiomycetidae</taxon>
        <taxon>Eurotiales</taxon>
        <taxon>Aspergillaceae</taxon>
        <taxon>Aspergillus</taxon>
        <taxon>Aspergillus subgen. Circumdati</taxon>
    </lineage>
</organism>
<proteinExistence type="predicted"/>
<dbReference type="Proteomes" id="UP000253729">
    <property type="component" value="Unassembled WGS sequence"/>
</dbReference>
<accession>A0A3F3QJ75</accession>
<dbReference type="RefSeq" id="XP_026632177.1">
    <property type="nucleotide sequence ID" value="XM_026764074.1"/>
</dbReference>
<evidence type="ECO:0000313" key="2">
    <source>
        <dbReference type="Proteomes" id="UP000253729"/>
    </source>
</evidence>
<dbReference type="AlphaFoldDB" id="A0A3F3QJ75"/>